<dbReference type="Pfam" id="PF01595">
    <property type="entry name" value="CNNM"/>
    <property type="match status" value="1"/>
</dbReference>
<evidence type="ECO:0000256" key="2">
    <source>
        <dbReference type="ARBA" id="ARBA00022692"/>
    </source>
</evidence>
<comment type="subcellular location">
    <subcellularLocation>
        <location evidence="1">Membrane</location>
        <topology evidence="1">Multi-pass membrane protein</topology>
    </subcellularLocation>
</comment>
<dbReference type="Gene3D" id="3.10.580.10">
    <property type="entry name" value="CBS-domain"/>
    <property type="match status" value="1"/>
</dbReference>
<evidence type="ECO:0000256" key="7">
    <source>
        <dbReference type="PROSITE-ProRule" id="PRU01193"/>
    </source>
</evidence>
<dbReference type="Proteomes" id="UP000320390">
    <property type="component" value="Chromosome"/>
</dbReference>
<dbReference type="InterPro" id="IPR046342">
    <property type="entry name" value="CBS_dom_sf"/>
</dbReference>
<reference evidence="10 11" key="1">
    <citation type="submission" date="2019-02" db="EMBL/GenBank/DDBJ databases">
        <title>Deep-cultivation of Planctomycetes and their phenomic and genomic characterization uncovers novel biology.</title>
        <authorList>
            <person name="Wiegand S."/>
            <person name="Jogler M."/>
            <person name="Boedeker C."/>
            <person name="Pinto D."/>
            <person name="Vollmers J."/>
            <person name="Rivas-Marin E."/>
            <person name="Kohn T."/>
            <person name="Peeters S.H."/>
            <person name="Heuer A."/>
            <person name="Rast P."/>
            <person name="Oberbeckmann S."/>
            <person name="Bunk B."/>
            <person name="Jeske O."/>
            <person name="Meyerdierks A."/>
            <person name="Storesund J.E."/>
            <person name="Kallscheuer N."/>
            <person name="Luecker S."/>
            <person name="Lage O.M."/>
            <person name="Pohl T."/>
            <person name="Merkel B.J."/>
            <person name="Hornburger P."/>
            <person name="Mueller R.-W."/>
            <person name="Bruemmer F."/>
            <person name="Labrenz M."/>
            <person name="Spormann A.M."/>
            <person name="Op den Camp H."/>
            <person name="Overmann J."/>
            <person name="Amann R."/>
            <person name="Jetten M.S.M."/>
            <person name="Mascher T."/>
            <person name="Medema M.H."/>
            <person name="Devos D.P."/>
            <person name="Kaster A.-K."/>
            <person name="Ovreas L."/>
            <person name="Rohde M."/>
            <person name="Galperin M.Y."/>
            <person name="Jogler C."/>
        </authorList>
    </citation>
    <scope>NUCLEOTIDE SEQUENCE [LARGE SCALE GENOMIC DNA]</scope>
    <source>
        <strain evidence="10 11">Poly30</strain>
    </source>
</reference>
<dbReference type="PANTHER" id="PTHR22777">
    <property type="entry name" value="HEMOLYSIN-RELATED"/>
    <property type="match status" value="1"/>
</dbReference>
<dbReference type="OrthoDB" id="9798188at2"/>
<evidence type="ECO:0000256" key="6">
    <source>
        <dbReference type="ARBA" id="ARBA00023136"/>
    </source>
</evidence>
<evidence type="ECO:0000259" key="9">
    <source>
        <dbReference type="PROSITE" id="PS51846"/>
    </source>
</evidence>
<dbReference type="Gene3D" id="3.30.465.10">
    <property type="match status" value="1"/>
</dbReference>
<dbReference type="GO" id="GO:0050660">
    <property type="term" value="F:flavin adenine dinucleotide binding"/>
    <property type="evidence" value="ECO:0007669"/>
    <property type="project" value="InterPro"/>
</dbReference>
<feature type="transmembrane region" description="Helical" evidence="8">
    <location>
        <begin position="88"/>
        <end position="109"/>
    </location>
</feature>
<dbReference type="PROSITE" id="PS51846">
    <property type="entry name" value="CNNM"/>
    <property type="match status" value="1"/>
</dbReference>
<evidence type="ECO:0000256" key="3">
    <source>
        <dbReference type="ARBA" id="ARBA00022737"/>
    </source>
</evidence>
<dbReference type="SUPFAM" id="SSF56176">
    <property type="entry name" value="FAD-binding/transporter-associated domain-like"/>
    <property type="match status" value="1"/>
</dbReference>
<protein>
    <submittedName>
        <fullName evidence="10">Hemolysin C</fullName>
    </submittedName>
</protein>
<keyword evidence="2 7" id="KW-0812">Transmembrane</keyword>
<organism evidence="10 11">
    <name type="scientific">Saltatorellus ferox</name>
    <dbReference type="NCBI Taxonomy" id="2528018"/>
    <lineage>
        <taxon>Bacteria</taxon>
        <taxon>Pseudomonadati</taxon>
        <taxon>Planctomycetota</taxon>
        <taxon>Planctomycetia</taxon>
        <taxon>Planctomycetia incertae sedis</taxon>
        <taxon>Saltatorellus</taxon>
    </lineage>
</organism>
<dbReference type="InterPro" id="IPR002550">
    <property type="entry name" value="CNNM"/>
</dbReference>
<name>A0A518EUC6_9BACT</name>
<keyword evidence="3" id="KW-0677">Repeat</keyword>
<evidence type="ECO:0000256" key="8">
    <source>
        <dbReference type="SAM" id="Phobius"/>
    </source>
</evidence>
<dbReference type="Pfam" id="PF03471">
    <property type="entry name" value="CorC_HlyC"/>
    <property type="match status" value="1"/>
</dbReference>
<dbReference type="GO" id="GO:0005886">
    <property type="term" value="C:plasma membrane"/>
    <property type="evidence" value="ECO:0007669"/>
    <property type="project" value="TreeGrafter"/>
</dbReference>
<accession>A0A518EUC6</accession>
<dbReference type="InterPro" id="IPR005170">
    <property type="entry name" value="Transptr-assoc_dom"/>
</dbReference>
<evidence type="ECO:0000313" key="11">
    <source>
        <dbReference type="Proteomes" id="UP000320390"/>
    </source>
</evidence>
<dbReference type="CDD" id="cd04590">
    <property type="entry name" value="CBS_pair_CorC_HlyC_assoc"/>
    <property type="match status" value="1"/>
</dbReference>
<dbReference type="PANTHER" id="PTHR22777:SF17">
    <property type="entry name" value="UPF0053 PROTEIN SLL0260"/>
    <property type="match status" value="1"/>
</dbReference>
<evidence type="ECO:0000256" key="4">
    <source>
        <dbReference type="ARBA" id="ARBA00022989"/>
    </source>
</evidence>
<keyword evidence="4 7" id="KW-1133">Transmembrane helix</keyword>
<evidence type="ECO:0000256" key="1">
    <source>
        <dbReference type="ARBA" id="ARBA00004141"/>
    </source>
</evidence>
<dbReference type="SUPFAM" id="SSF54631">
    <property type="entry name" value="CBS-domain pair"/>
    <property type="match status" value="1"/>
</dbReference>
<sequence length="432" mass="46826">MIWVAIFVLAFLSGTFSSSETALFKLGEGDLARAPKRVKRLLEDPRALLVSILLANLVVNLLFFAIAPRAFTQLQGQLGIGEPLAAQGGASLFGGLLALITLLLTGEIVPKALALRMPLGIARVTATPIGWTIRFLRPVRYVVGFVLELSHRVLGENERTEQGVTPEALADVLERSRTAGVLGANEADLLGEIVELEHLRVREAMTPRVDLVIFDLEAEDQDGERRRVLDESRRERVTWMIAVRGSADNIAGGIQVRDLLVKPDRSPESLVMPVKFVPEVARLVSLLSSFHIDRVTEAVVVDEWGGTAGVVTLEAVFEELVGDIRVEDEEAIDEVVPLGEGRYRVSGGLSVRDWNETLGVAIFPGAFETVGGFVTAALGRLPKAGDTVELGGGLVAEIDQVRGRRVFTVTLWSRAQGRTFMLPSRRSGAGVS</sequence>
<keyword evidence="6 7" id="KW-0472">Membrane</keyword>
<dbReference type="AlphaFoldDB" id="A0A518EUC6"/>
<gene>
    <name evidence="10" type="primary">tlyC_1</name>
    <name evidence="10" type="ORF">Poly30_31760</name>
</gene>
<feature type="domain" description="CNNM transmembrane" evidence="9">
    <location>
        <begin position="1"/>
        <end position="186"/>
    </location>
</feature>
<proteinExistence type="predicted"/>
<dbReference type="InterPro" id="IPR016169">
    <property type="entry name" value="FAD-bd_PCMH_sub2"/>
</dbReference>
<dbReference type="InterPro" id="IPR044751">
    <property type="entry name" value="Ion_transp-like_CBS"/>
</dbReference>
<dbReference type="SMART" id="SM01091">
    <property type="entry name" value="CorC_HlyC"/>
    <property type="match status" value="1"/>
</dbReference>
<keyword evidence="5" id="KW-0129">CBS domain</keyword>
<dbReference type="InterPro" id="IPR036318">
    <property type="entry name" value="FAD-bd_PCMH-like_sf"/>
</dbReference>
<keyword evidence="11" id="KW-1185">Reference proteome</keyword>
<dbReference type="EMBL" id="CP036434">
    <property type="protein sequence ID" value="QDV07648.1"/>
    <property type="molecule type" value="Genomic_DNA"/>
</dbReference>
<evidence type="ECO:0000256" key="5">
    <source>
        <dbReference type="ARBA" id="ARBA00023122"/>
    </source>
</evidence>
<feature type="transmembrane region" description="Helical" evidence="8">
    <location>
        <begin position="47"/>
        <end position="67"/>
    </location>
</feature>
<evidence type="ECO:0000313" key="10">
    <source>
        <dbReference type="EMBL" id="QDV07648.1"/>
    </source>
</evidence>